<dbReference type="InterPro" id="IPR033494">
    <property type="entry name" value="NUDE"/>
</dbReference>
<evidence type="ECO:0000256" key="3">
    <source>
        <dbReference type="ARBA" id="ARBA00007429"/>
    </source>
</evidence>
<evidence type="ECO:0000256" key="6">
    <source>
        <dbReference type="ARBA" id="ARBA00023054"/>
    </source>
</evidence>
<evidence type="ECO:0000256" key="2">
    <source>
        <dbReference type="ARBA" id="ARBA00004300"/>
    </source>
</evidence>
<evidence type="ECO:0000256" key="5">
    <source>
        <dbReference type="ARBA" id="ARBA00022701"/>
    </source>
</evidence>
<comment type="subcellular location">
    <subcellularLocation>
        <location evidence="2">Cytoplasm</location>
        <location evidence="2">Cytoskeleton</location>
        <location evidence="2">Microtubule organizing center</location>
        <location evidence="2">Centrosome</location>
    </subcellularLocation>
    <subcellularLocation>
        <location evidence="1">Cytoplasm</location>
        <location evidence="1">Cytoskeleton</location>
        <location evidence="1">Spindle</location>
    </subcellularLocation>
</comment>
<organism evidence="10 11">
    <name type="scientific">Octopus sinensis</name>
    <name type="common">East Asian common octopus</name>
    <dbReference type="NCBI Taxonomy" id="2607531"/>
    <lineage>
        <taxon>Eukaryota</taxon>
        <taxon>Metazoa</taxon>
        <taxon>Spiralia</taxon>
        <taxon>Lophotrochozoa</taxon>
        <taxon>Mollusca</taxon>
        <taxon>Cephalopoda</taxon>
        <taxon>Coleoidea</taxon>
        <taxon>Octopodiformes</taxon>
        <taxon>Octopoda</taxon>
        <taxon>Incirrata</taxon>
        <taxon>Octopodidae</taxon>
        <taxon>Octopus</taxon>
    </lineage>
</organism>
<dbReference type="PANTHER" id="PTHR10921:SF1">
    <property type="entry name" value="NUCLEAR DISTRIBUTION PROTEIN NUDE HOMOLOG"/>
    <property type="match status" value="1"/>
</dbReference>
<keyword evidence="7" id="KW-0206">Cytoskeleton</keyword>
<dbReference type="GO" id="GO:0047496">
    <property type="term" value="P:vesicle transport along microtubule"/>
    <property type="evidence" value="ECO:0007669"/>
    <property type="project" value="TreeGrafter"/>
</dbReference>
<protein>
    <submittedName>
        <fullName evidence="11">Nuclear distribution protein nudE homolog 1 isoform X1</fullName>
    </submittedName>
</protein>
<dbReference type="PANTHER" id="PTHR10921">
    <property type="entry name" value="NUCLEAR DISTRIBUTION PROTEIN NUDE HOMOLOG 1"/>
    <property type="match status" value="1"/>
</dbReference>
<keyword evidence="6" id="KW-0175">Coiled coil</keyword>
<feature type="compositionally biased region" description="Polar residues" evidence="8">
    <location>
        <begin position="196"/>
        <end position="232"/>
    </location>
</feature>
<evidence type="ECO:0000313" key="11">
    <source>
        <dbReference type="RefSeq" id="XP_036361098.1"/>
    </source>
</evidence>
<evidence type="ECO:0000259" key="9">
    <source>
        <dbReference type="Pfam" id="PF04880"/>
    </source>
</evidence>
<evidence type="ECO:0000256" key="4">
    <source>
        <dbReference type="ARBA" id="ARBA00022490"/>
    </source>
</evidence>
<dbReference type="GO" id="GO:0005813">
    <property type="term" value="C:centrosome"/>
    <property type="evidence" value="ECO:0007669"/>
    <property type="project" value="UniProtKB-SubCell"/>
</dbReference>
<dbReference type="GO" id="GO:0000132">
    <property type="term" value="P:establishment of mitotic spindle orientation"/>
    <property type="evidence" value="ECO:0007669"/>
    <property type="project" value="TreeGrafter"/>
</dbReference>
<dbReference type="GO" id="GO:0005874">
    <property type="term" value="C:microtubule"/>
    <property type="evidence" value="ECO:0007669"/>
    <property type="project" value="UniProtKB-KW"/>
</dbReference>
<reference evidence="11" key="1">
    <citation type="submission" date="2025-08" db="UniProtKB">
        <authorList>
            <consortium name="RefSeq"/>
        </authorList>
    </citation>
    <scope>IDENTIFICATION</scope>
</reference>
<dbReference type="GO" id="GO:0051642">
    <property type="term" value="P:centrosome localization"/>
    <property type="evidence" value="ECO:0007669"/>
    <property type="project" value="TreeGrafter"/>
</dbReference>
<dbReference type="Pfam" id="PF04880">
    <property type="entry name" value="NUDE_C"/>
    <property type="match status" value="1"/>
</dbReference>
<evidence type="ECO:0000313" key="10">
    <source>
        <dbReference type="Proteomes" id="UP000515154"/>
    </source>
</evidence>
<sequence>MDVLDSNIRFASQEDEVKYWRTKAEETQRDLQALREEFLEFHTSSKELEEEMDTTIKHLDKEKKDFTAVNSRLQEEVESLKRKLESLQTARHYEVSKLQTDLCEVTAWKEEHQKYIIRIEQLNDDLERQNRIAALSLTDFEKNLNMALERNVFLENELDGKEILRESIQRLKDEARDLRNELKVKGMKFGPDVPEHSSTPDLPSSSGVECASVTSTPPSSSENSRTPSAMSDNSANPNSAENSSTTSTATTNKGSVISSAARISALSIVGDLLQKVGALETKLASCRNFSAGSEQPCGGLVASGSPVNSPRSSFAVHLLVSPASRPDKQCIESLQRMLFDAVNKYPELLNCTARLVSASHPRANNNSCWPHGCNETNRNTTRPVA</sequence>
<feature type="domain" description="NUDE" evidence="9">
    <location>
        <begin position="136"/>
        <end position="293"/>
    </location>
</feature>
<evidence type="ECO:0000256" key="7">
    <source>
        <dbReference type="ARBA" id="ARBA00023212"/>
    </source>
</evidence>
<dbReference type="Gene3D" id="6.10.250.1080">
    <property type="match status" value="1"/>
</dbReference>
<dbReference type="GO" id="GO:0005871">
    <property type="term" value="C:kinesin complex"/>
    <property type="evidence" value="ECO:0007669"/>
    <property type="project" value="TreeGrafter"/>
</dbReference>
<dbReference type="GO" id="GO:0007059">
    <property type="term" value="P:chromosome segregation"/>
    <property type="evidence" value="ECO:0007669"/>
    <property type="project" value="TreeGrafter"/>
</dbReference>
<proteinExistence type="inferred from homology"/>
<name>A0A7E6F0L8_9MOLL</name>
<evidence type="ECO:0000256" key="8">
    <source>
        <dbReference type="SAM" id="MobiDB-lite"/>
    </source>
</evidence>
<dbReference type="GO" id="GO:0008017">
    <property type="term" value="F:microtubule binding"/>
    <property type="evidence" value="ECO:0007669"/>
    <property type="project" value="InterPro"/>
</dbReference>
<keyword evidence="10" id="KW-1185">Reference proteome</keyword>
<evidence type="ECO:0000256" key="1">
    <source>
        <dbReference type="ARBA" id="ARBA00004186"/>
    </source>
</evidence>
<comment type="similarity">
    <text evidence="3">Belongs to the nudE family.</text>
</comment>
<dbReference type="RefSeq" id="XP_036361098.1">
    <property type="nucleotide sequence ID" value="XM_036505205.1"/>
</dbReference>
<dbReference type="InterPro" id="IPR006964">
    <property type="entry name" value="NUDE_dom"/>
</dbReference>
<dbReference type="AlphaFoldDB" id="A0A7E6F0L8"/>
<dbReference type="Proteomes" id="UP000515154">
    <property type="component" value="Linkage group LG8"/>
</dbReference>
<dbReference type="GO" id="GO:0007020">
    <property type="term" value="P:microtubule nucleation"/>
    <property type="evidence" value="ECO:0007669"/>
    <property type="project" value="TreeGrafter"/>
</dbReference>
<accession>A0A7E6F0L8</accession>
<feature type="region of interest" description="Disordered" evidence="8">
    <location>
        <begin position="187"/>
        <end position="252"/>
    </location>
</feature>
<dbReference type="GO" id="GO:0000776">
    <property type="term" value="C:kinetochore"/>
    <property type="evidence" value="ECO:0007669"/>
    <property type="project" value="TreeGrafter"/>
</dbReference>
<feature type="compositionally biased region" description="Low complexity" evidence="8">
    <location>
        <begin position="233"/>
        <end position="252"/>
    </location>
</feature>
<dbReference type="GO" id="GO:0007100">
    <property type="term" value="P:mitotic centrosome separation"/>
    <property type="evidence" value="ECO:0007669"/>
    <property type="project" value="TreeGrafter"/>
</dbReference>
<keyword evidence="4" id="KW-0963">Cytoplasm</keyword>
<keyword evidence="5" id="KW-0493">Microtubule</keyword>
<dbReference type="GO" id="GO:0005819">
    <property type="term" value="C:spindle"/>
    <property type="evidence" value="ECO:0007669"/>
    <property type="project" value="UniProtKB-SubCell"/>
</dbReference>
<gene>
    <name evidence="11" type="primary">LOC115215026</name>
</gene>